<dbReference type="Gene3D" id="1.10.1280.10">
    <property type="entry name" value="Di-copper center containing domain from catechol oxidase"/>
    <property type="match status" value="2"/>
</dbReference>
<organism evidence="4 5">
    <name type="scientific">Hypholoma sublateritium (strain FD-334 SS-4)</name>
    <dbReference type="NCBI Taxonomy" id="945553"/>
    <lineage>
        <taxon>Eukaryota</taxon>
        <taxon>Fungi</taxon>
        <taxon>Dikarya</taxon>
        <taxon>Basidiomycota</taxon>
        <taxon>Agaricomycotina</taxon>
        <taxon>Agaricomycetes</taxon>
        <taxon>Agaricomycetidae</taxon>
        <taxon>Agaricales</taxon>
        <taxon>Agaricineae</taxon>
        <taxon>Strophariaceae</taxon>
        <taxon>Hypholoma</taxon>
    </lineage>
</organism>
<dbReference type="PANTHER" id="PTHR11474">
    <property type="entry name" value="TYROSINASE FAMILY MEMBER"/>
    <property type="match status" value="1"/>
</dbReference>
<dbReference type="PANTHER" id="PTHR11474:SF126">
    <property type="entry name" value="TYROSINASE-LIKE PROTEIN TYR-1-RELATED"/>
    <property type="match status" value="1"/>
</dbReference>
<reference evidence="5" key="1">
    <citation type="submission" date="2014-04" db="EMBL/GenBank/DDBJ databases">
        <title>Evolutionary Origins and Diversification of the Mycorrhizal Mutualists.</title>
        <authorList>
            <consortium name="DOE Joint Genome Institute"/>
            <consortium name="Mycorrhizal Genomics Consortium"/>
            <person name="Kohler A."/>
            <person name="Kuo A."/>
            <person name="Nagy L.G."/>
            <person name="Floudas D."/>
            <person name="Copeland A."/>
            <person name="Barry K.W."/>
            <person name="Cichocki N."/>
            <person name="Veneault-Fourrey C."/>
            <person name="LaButti K."/>
            <person name="Lindquist E.A."/>
            <person name="Lipzen A."/>
            <person name="Lundell T."/>
            <person name="Morin E."/>
            <person name="Murat C."/>
            <person name="Riley R."/>
            <person name="Ohm R."/>
            <person name="Sun H."/>
            <person name="Tunlid A."/>
            <person name="Henrissat B."/>
            <person name="Grigoriev I.V."/>
            <person name="Hibbett D.S."/>
            <person name="Martin F."/>
        </authorList>
    </citation>
    <scope>NUCLEOTIDE SEQUENCE [LARGE SCALE GENOMIC DNA]</scope>
    <source>
        <strain evidence="5">FD-334 SS-4</strain>
    </source>
</reference>
<dbReference type="InterPro" id="IPR008922">
    <property type="entry name" value="Di-copper_centre_dom_sf"/>
</dbReference>
<dbReference type="EMBL" id="KN817531">
    <property type="protein sequence ID" value="KJA25575.1"/>
    <property type="molecule type" value="Genomic_DNA"/>
</dbReference>
<dbReference type="Proteomes" id="UP000054270">
    <property type="component" value="Unassembled WGS sequence"/>
</dbReference>
<dbReference type="OMA" id="RSEYNCY"/>
<dbReference type="OrthoDB" id="6132182at2759"/>
<dbReference type="SUPFAM" id="SSF48056">
    <property type="entry name" value="Di-copper centre-containing domain"/>
    <property type="match status" value="1"/>
</dbReference>
<dbReference type="GO" id="GO:0016491">
    <property type="term" value="F:oxidoreductase activity"/>
    <property type="evidence" value="ECO:0007669"/>
    <property type="project" value="InterPro"/>
</dbReference>
<dbReference type="InterPro" id="IPR002227">
    <property type="entry name" value="Tyrosinase_Cu-bd"/>
</dbReference>
<dbReference type="STRING" id="945553.A0A0D2Q202"/>
<feature type="domain" description="Tyrosinase copper-binding" evidence="3">
    <location>
        <begin position="238"/>
        <end position="249"/>
    </location>
</feature>
<evidence type="ECO:0000313" key="5">
    <source>
        <dbReference type="Proteomes" id="UP000054270"/>
    </source>
</evidence>
<keyword evidence="1" id="KW-0479">Metal-binding</keyword>
<gene>
    <name evidence="4" type="ORF">HYPSUDRAFT_53099</name>
</gene>
<protein>
    <recommendedName>
        <fullName evidence="3">Tyrosinase copper-binding domain-containing protein</fullName>
    </recommendedName>
</protein>
<dbReference type="Pfam" id="PF00264">
    <property type="entry name" value="Tyrosinase"/>
    <property type="match status" value="2"/>
</dbReference>
<evidence type="ECO:0000256" key="2">
    <source>
        <dbReference type="ARBA" id="ARBA00023008"/>
    </source>
</evidence>
<sequence>MPRRTLDDEQKADYISAVLCLQSKPAKEYIYSEVKTRFDEFQAYHIQQTRYIHTVSTGSARDNFYLGTGILCSNTKTLLETNADPGHTIHESPVFDPATGFGGTGVPGTYTLPTDISPEELIFPEVYHGCVQDGPFANLTLHLGPGEHKTTHCLVRGIGNENSIFLNSTAVANATKSTTFEVFRVQLEGRPATLEARMHDGGHVAVGGDMSNIFSAPGGGQGISRSNATCDQKRRLLDPLFFLHHANLDRIWWNWQQVDPSRLYDISGRSSQTPPFVNVTLDYPLEMAQSIGPTVPLWKVMDIRSEYNCYTYV</sequence>
<dbReference type="PROSITE" id="PS00498">
    <property type="entry name" value="TYROSINASE_2"/>
    <property type="match status" value="1"/>
</dbReference>
<dbReference type="GO" id="GO:0046872">
    <property type="term" value="F:metal ion binding"/>
    <property type="evidence" value="ECO:0007669"/>
    <property type="project" value="UniProtKB-KW"/>
</dbReference>
<dbReference type="AlphaFoldDB" id="A0A0D2Q202"/>
<dbReference type="InterPro" id="IPR050316">
    <property type="entry name" value="Tyrosinase/Hemocyanin"/>
</dbReference>
<keyword evidence="5" id="KW-1185">Reference proteome</keyword>
<evidence type="ECO:0000256" key="1">
    <source>
        <dbReference type="ARBA" id="ARBA00022723"/>
    </source>
</evidence>
<evidence type="ECO:0000313" key="4">
    <source>
        <dbReference type="EMBL" id="KJA25575.1"/>
    </source>
</evidence>
<name>A0A0D2Q202_HYPSF</name>
<evidence type="ECO:0000259" key="3">
    <source>
        <dbReference type="PROSITE" id="PS00498"/>
    </source>
</evidence>
<proteinExistence type="predicted"/>
<keyword evidence="2" id="KW-0186">Copper</keyword>
<accession>A0A0D2Q202</accession>